<evidence type="ECO:0000256" key="10">
    <source>
        <dbReference type="ARBA" id="ARBA00023136"/>
    </source>
</evidence>
<evidence type="ECO:0000256" key="5">
    <source>
        <dbReference type="ARBA" id="ARBA00017611"/>
    </source>
</evidence>
<reference evidence="12 13" key="1">
    <citation type="submission" date="2022-01" db="EMBL/GenBank/DDBJ databases">
        <title>A chromosomal length assembly of Cordylochernes scorpioides.</title>
        <authorList>
            <person name="Zeh D."/>
            <person name="Zeh J."/>
        </authorList>
    </citation>
    <scope>NUCLEOTIDE SEQUENCE [LARGE SCALE GENOMIC DNA]</scope>
    <source>
        <strain evidence="12">IN4F17</strain>
        <tissue evidence="12">Whole Body</tissue>
    </source>
</reference>
<evidence type="ECO:0000256" key="6">
    <source>
        <dbReference type="ARBA" id="ARBA00022692"/>
    </source>
</evidence>
<evidence type="ECO:0000256" key="7">
    <source>
        <dbReference type="ARBA" id="ARBA00022729"/>
    </source>
</evidence>
<comment type="function">
    <text evidence="1 11">Subunit of the oligosaccharyl transferase (OST) complex that catalyzes the initial transfer of a defined glycan (Glc(3)Man(9)GlcNAc(2) in eukaryotes) from the lipid carrier dolichol-pyrophosphate to an asparagine residue within an Asn-X-Ser/Thr consensus motif in nascent polypeptide chains, the first step in protein N-glycosylation. N-glycosylation occurs cotranslationally and the complex associates with the Sec61 complex at the channel-forming translocon complex that mediates protein translocation across the endoplasmic reticulum (ER). All subunits are required for a maximal enzyme activity.</text>
</comment>
<evidence type="ECO:0000313" key="12">
    <source>
        <dbReference type="EMBL" id="UYV65123.1"/>
    </source>
</evidence>
<comment type="similarity">
    <text evidence="4 11">Belongs to the OST1 family.</text>
</comment>
<keyword evidence="6 11" id="KW-0812">Transmembrane</keyword>
<dbReference type="EMBL" id="CP092865">
    <property type="protein sequence ID" value="UYV65123.1"/>
    <property type="molecule type" value="Genomic_DNA"/>
</dbReference>
<feature type="transmembrane region" description="Helical" evidence="11">
    <location>
        <begin position="392"/>
        <end position="411"/>
    </location>
</feature>
<gene>
    <name evidence="12" type="ORF">LAZ67_3003193</name>
</gene>
<evidence type="ECO:0000256" key="1">
    <source>
        <dbReference type="ARBA" id="ARBA00002791"/>
    </source>
</evidence>
<evidence type="ECO:0000256" key="4">
    <source>
        <dbReference type="ARBA" id="ARBA00008905"/>
    </source>
</evidence>
<dbReference type="Pfam" id="PF14966">
    <property type="entry name" value="DNA_repr_REX1B"/>
    <property type="match status" value="1"/>
</dbReference>
<proteinExistence type="inferred from homology"/>
<comment type="subunit">
    <text evidence="11">Component of the oligosaccharyltransferase (OST) complex.</text>
</comment>
<evidence type="ECO:0000256" key="11">
    <source>
        <dbReference type="RuleBase" id="RU361143"/>
    </source>
</evidence>
<organism evidence="12 13">
    <name type="scientific">Cordylochernes scorpioides</name>
    <dbReference type="NCBI Taxonomy" id="51811"/>
    <lineage>
        <taxon>Eukaryota</taxon>
        <taxon>Metazoa</taxon>
        <taxon>Ecdysozoa</taxon>
        <taxon>Arthropoda</taxon>
        <taxon>Chelicerata</taxon>
        <taxon>Arachnida</taxon>
        <taxon>Pseudoscorpiones</taxon>
        <taxon>Cheliferoidea</taxon>
        <taxon>Chernetidae</taxon>
        <taxon>Cordylochernes</taxon>
    </lineage>
</organism>
<comment type="subcellular location">
    <subcellularLocation>
        <location evidence="2 11">Endoplasmic reticulum membrane</location>
        <topology evidence="2 11">Single-pass type I membrane protein</topology>
    </subcellularLocation>
</comment>
<dbReference type="Pfam" id="PF04597">
    <property type="entry name" value="Ribophorin_I"/>
    <property type="match status" value="1"/>
</dbReference>
<dbReference type="PANTHER" id="PTHR21049:SF0">
    <property type="entry name" value="DOLICHYL-DIPHOSPHOOLIGOSACCHARIDE--PROTEIN GLYCOSYLTRANSFERASE SUBUNIT 1"/>
    <property type="match status" value="1"/>
</dbReference>
<keyword evidence="9 11" id="KW-1133">Transmembrane helix</keyword>
<evidence type="ECO:0000256" key="2">
    <source>
        <dbReference type="ARBA" id="ARBA00004115"/>
    </source>
</evidence>
<name>A0ABY6K969_9ARAC</name>
<keyword evidence="7" id="KW-0732">Signal</keyword>
<keyword evidence="8 11" id="KW-0256">Endoplasmic reticulum</keyword>
<keyword evidence="10 11" id="KW-0472">Membrane</keyword>
<dbReference type="InterPro" id="IPR007676">
    <property type="entry name" value="Ribophorin_I"/>
</dbReference>
<evidence type="ECO:0000256" key="8">
    <source>
        <dbReference type="ARBA" id="ARBA00022824"/>
    </source>
</evidence>
<evidence type="ECO:0000313" key="13">
    <source>
        <dbReference type="Proteomes" id="UP001235939"/>
    </source>
</evidence>
<comment type="pathway">
    <text evidence="3 11">Protein modification; protein glycosylation.</text>
</comment>
<evidence type="ECO:0000256" key="3">
    <source>
        <dbReference type="ARBA" id="ARBA00004922"/>
    </source>
</evidence>
<protein>
    <recommendedName>
        <fullName evidence="5 11">Dolichyl-diphosphooligosaccharide--protein glycosyltransferase subunit 1</fullName>
    </recommendedName>
</protein>
<dbReference type="Proteomes" id="UP001235939">
    <property type="component" value="Chromosome 03"/>
</dbReference>
<sequence>MIIMEADGTALKWAESSVNKDQRSYQRYDITLNGPLSAGSSRHMVVHTVLTKYLRPYPSHVSQTQKQLVVYEDSHVVPTVHPCRQQQTSVVLPSPSSVESYSRNLKPAAHSDDTITYGPYENIAPYSYDKMLVHYENNRPFLAVTRMERDVEVSHWGVISVEEKINMEHVGASLNGPFSRYDYQQQRGEGASVRSWRTVLPASAADVYYRDDIGNISTSHLRTHVDSVEVELRPRFPLFGGWKTFYTLGYTVPTYEYLYTSGENYILRMRFVDHVFDDSIIDDAYVRIILPEGSRLQEFMLLKLFYDEQRPLLKVRFSTSNASQNVFWSCRDILVKLPYGATRLPDQVHYTYLDTMGRPVVALHKSNLVEQHIAEMEVHYKFDSILLLQEPLLVVAALYLLFLAVVVYVRLDFTISPDPQREGKLRAAGLSAQCRDTQDRRTELYTRWEAAIAKLRATKDAGAFQTSLRNLGAEHRTLTQNMTDLAAKLKAESAAPEILDKVQEIQKLDKQLKEQLQLQGSQLEKLVASKLSKQQYLEQDTVVAKRKEELAARLSSLTFQL</sequence>
<accession>A0ABY6K969</accession>
<keyword evidence="13" id="KW-1185">Reference proteome</keyword>
<dbReference type="InterPro" id="IPR039491">
    <property type="entry name" value="REX1-B"/>
</dbReference>
<dbReference type="PANTHER" id="PTHR21049">
    <property type="entry name" value="RIBOPHORIN I"/>
    <property type="match status" value="1"/>
</dbReference>
<evidence type="ECO:0000256" key="9">
    <source>
        <dbReference type="ARBA" id="ARBA00022989"/>
    </source>
</evidence>